<sequence length="50" mass="5982">MATEEEKEKKKKKEKEKKEGVPGRRRVRRPRSTLRTYAARRCMGRLIPVL</sequence>
<dbReference type="EMBL" id="AM458859">
    <property type="protein sequence ID" value="CAN67914.1"/>
    <property type="molecule type" value="Genomic_DNA"/>
</dbReference>
<feature type="region of interest" description="Disordered" evidence="1">
    <location>
        <begin position="1"/>
        <end position="32"/>
    </location>
</feature>
<accession>A5BGM6</accession>
<name>A5BGM6_VITVI</name>
<gene>
    <name evidence="2" type="ORF">VITISV_027924</name>
</gene>
<proteinExistence type="predicted"/>
<dbReference type="AlphaFoldDB" id="A5BGM6"/>
<feature type="compositionally biased region" description="Basic residues" evidence="1">
    <location>
        <begin position="23"/>
        <end position="32"/>
    </location>
</feature>
<evidence type="ECO:0000256" key="1">
    <source>
        <dbReference type="SAM" id="MobiDB-lite"/>
    </source>
</evidence>
<protein>
    <submittedName>
        <fullName evidence="2">Uncharacterized protein</fullName>
    </submittedName>
</protein>
<evidence type="ECO:0000313" key="2">
    <source>
        <dbReference type="EMBL" id="CAN67914.1"/>
    </source>
</evidence>
<reference evidence="2" key="1">
    <citation type="journal article" date="2007" name="PLoS ONE">
        <title>The first genome sequence of an elite grapevine cultivar (Pinot noir Vitis vinifera L.): coping with a highly heterozygous genome.</title>
        <authorList>
            <person name="Velasco R."/>
            <person name="Zharkikh A."/>
            <person name="Troggio M."/>
            <person name="Cartwright D.A."/>
            <person name="Cestaro A."/>
            <person name="Pruss D."/>
            <person name="Pindo M."/>
            <person name="FitzGerald L.M."/>
            <person name="Vezzulli S."/>
            <person name="Reid J."/>
            <person name="Malacarne G."/>
            <person name="Iliev D."/>
            <person name="Coppola G."/>
            <person name="Wardell B."/>
            <person name="Micheletti D."/>
            <person name="Macalma T."/>
            <person name="Facci M."/>
            <person name="Mitchell J.T."/>
            <person name="Perazzolli M."/>
            <person name="Eldredge G."/>
            <person name="Gatto P."/>
            <person name="Oyzerski R."/>
            <person name="Moretto M."/>
            <person name="Gutin N."/>
            <person name="Stefanini M."/>
            <person name="Chen Y."/>
            <person name="Segala C."/>
            <person name="Davenport C."/>
            <person name="Dematte L."/>
            <person name="Mraz A."/>
            <person name="Battilana J."/>
            <person name="Stormo K."/>
            <person name="Costa F."/>
            <person name="Tao Q."/>
            <person name="Si-Ammour A."/>
            <person name="Harkins T."/>
            <person name="Lackey A."/>
            <person name="Perbost C."/>
            <person name="Taillon B."/>
            <person name="Stella A."/>
            <person name="Solovyev V."/>
            <person name="Fawcett J.A."/>
            <person name="Sterck L."/>
            <person name="Vandepoele K."/>
            <person name="Grando S.M."/>
            <person name="Toppo S."/>
            <person name="Moser C."/>
            <person name="Lanchbury J."/>
            <person name="Bogden R."/>
            <person name="Skolnick M."/>
            <person name="Sgaramella V."/>
            <person name="Bhatnagar S.K."/>
            <person name="Fontana P."/>
            <person name="Gutin A."/>
            <person name="Van de Peer Y."/>
            <person name="Salamini F."/>
            <person name="Viola R."/>
        </authorList>
    </citation>
    <scope>NUCLEOTIDE SEQUENCE</scope>
</reference>
<organism evidence="2">
    <name type="scientific">Vitis vinifera</name>
    <name type="common">Grape</name>
    <dbReference type="NCBI Taxonomy" id="29760"/>
    <lineage>
        <taxon>Eukaryota</taxon>
        <taxon>Viridiplantae</taxon>
        <taxon>Streptophyta</taxon>
        <taxon>Embryophyta</taxon>
        <taxon>Tracheophyta</taxon>
        <taxon>Spermatophyta</taxon>
        <taxon>Magnoliopsida</taxon>
        <taxon>eudicotyledons</taxon>
        <taxon>Gunneridae</taxon>
        <taxon>Pentapetalae</taxon>
        <taxon>rosids</taxon>
        <taxon>Vitales</taxon>
        <taxon>Vitaceae</taxon>
        <taxon>Viteae</taxon>
        <taxon>Vitis</taxon>
    </lineage>
</organism>